<dbReference type="InterPro" id="IPR001279">
    <property type="entry name" value="Metallo-B-lactamas"/>
</dbReference>
<dbReference type="InterPro" id="IPR036866">
    <property type="entry name" value="RibonucZ/Hydroxyglut_hydro"/>
</dbReference>
<dbReference type="NCBIfam" id="NF033105">
    <property type="entry name" value="bla_subclass_B3"/>
    <property type="match status" value="1"/>
</dbReference>
<dbReference type="EMBL" id="JABAIA010000002">
    <property type="protein sequence ID" value="NLR65916.1"/>
    <property type="molecule type" value="Genomic_DNA"/>
</dbReference>
<dbReference type="PANTHER" id="PTHR42951">
    <property type="entry name" value="METALLO-BETA-LACTAMASE DOMAIN-CONTAINING"/>
    <property type="match status" value="1"/>
</dbReference>
<name>A0A847RSJ6_9BACT</name>
<keyword evidence="4" id="KW-1185">Reference proteome</keyword>
<dbReference type="Proteomes" id="UP000570474">
    <property type="component" value="Unassembled WGS sequence"/>
</dbReference>
<feature type="signal peptide" evidence="1">
    <location>
        <begin position="1"/>
        <end position="24"/>
    </location>
</feature>
<evidence type="ECO:0000259" key="2">
    <source>
        <dbReference type="SMART" id="SM00849"/>
    </source>
</evidence>
<evidence type="ECO:0000256" key="1">
    <source>
        <dbReference type="SAM" id="SignalP"/>
    </source>
</evidence>
<evidence type="ECO:0000313" key="3">
    <source>
        <dbReference type="EMBL" id="NLR65916.1"/>
    </source>
</evidence>
<gene>
    <name evidence="3" type="primary">bla</name>
    <name evidence="3" type="ORF">HGH92_16545</name>
</gene>
<protein>
    <submittedName>
        <fullName evidence="3">Subclass B3 metallo-beta-lactamase</fullName>
    </submittedName>
</protein>
<organism evidence="3 4">
    <name type="scientific">Chitinophaga varians</name>
    <dbReference type="NCBI Taxonomy" id="2202339"/>
    <lineage>
        <taxon>Bacteria</taxon>
        <taxon>Pseudomonadati</taxon>
        <taxon>Bacteroidota</taxon>
        <taxon>Chitinophagia</taxon>
        <taxon>Chitinophagales</taxon>
        <taxon>Chitinophagaceae</taxon>
        <taxon>Chitinophaga</taxon>
    </lineage>
</organism>
<sequence>MQHKIVRSLFLLITGLCTAGMAHAQKVQEPTRINPEWNQPQQPFRIAGNLYYVGTYDLASYLITTAAGNILINTGLAASEKSIRDNIEALGFHFKDIKILLTMQAHYDHMGAMAAIQEKTGAKFMVDAGDVSVSKTGGKTDYELGKYGATYRPVKVDRVLHDKDTVSLGDMKLVMLHHPGHTIGSCSFIFDVKDDNRTYKVLLANMPTIIIDGKFSAVKGYPGMAKDYGYTLDTMPKVRFDLWLAAHASQFDLHKKHKDGDPYNPAAFAGRDDYDKQLADLKAAYQKKLSAE</sequence>
<dbReference type="NCBIfam" id="NF012229">
    <property type="entry name" value="bla_class_B_core"/>
    <property type="match status" value="1"/>
</dbReference>
<dbReference type="AlphaFoldDB" id="A0A847RSJ6"/>
<evidence type="ECO:0000313" key="4">
    <source>
        <dbReference type="Proteomes" id="UP000570474"/>
    </source>
</evidence>
<dbReference type="PANTHER" id="PTHR42951:SF17">
    <property type="entry name" value="METALLO-BETA-LACTAMASE DOMAIN-CONTAINING PROTEIN"/>
    <property type="match status" value="1"/>
</dbReference>
<keyword evidence="1" id="KW-0732">Signal</keyword>
<dbReference type="RefSeq" id="WP_168871880.1">
    <property type="nucleotide sequence ID" value="NZ_JABAIA010000002.1"/>
</dbReference>
<dbReference type="Gene3D" id="3.60.15.10">
    <property type="entry name" value="Ribonuclease Z/Hydroxyacylglutathione hydrolase-like"/>
    <property type="match status" value="1"/>
</dbReference>
<reference evidence="3 4" key="1">
    <citation type="submission" date="2020-04" db="EMBL/GenBank/DDBJ databases">
        <authorList>
            <person name="Yin C."/>
        </authorList>
    </citation>
    <scope>NUCLEOTIDE SEQUENCE [LARGE SCALE GENOMIC DNA]</scope>
    <source>
        <strain evidence="3 4">Ae27</strain>
    </source>
</reference>
<proteinExistence type="predicted"/>
<dbReference type="SMART" id="SM00849">
    <property type="entry name" value="Lactamase_B"/>
    <property type="match status" value="1"/>
</dbReference>
<dbReference type="SUPFAM" id="SSF56281">
    <property type="entry name" value="Metallo-hydrolase/oxidoreductase"/>
    <property type="match status" value="1"/>
</dbReference>
<dbReference type="InterPro" id="IPR050855">
    <property type="entry name" value="NDM-1-like"/>
</dbReference>
<feature type="chain" id="PRO_5032612104" evidence="1">
    <location>
        <begin position="25"/>
        <end position="292"/>
    </location>
</feature>
<dbReference type="Pfam" id="PF00753">
    <property type="entry name" value="Lactamase_B"/>
    <property type="match status" value="1"/>
</dbReference>
<comment type="caution">
    <text evidence="3">The sequence shown here is derived from an EMBL/GenBank/DDBJ whole genome shotgun (WGS) entry which is preliminary data.</text>
</comment>
<feature type="domain" description="Metallo-beta-lactamase" evidence="2">
    <location>
        <begin position="57"/>
        <end position="247"/>
    </location>
</feature>
<accession>A0A847RSJ6</accession>